<keyword evidence="2" id="KW-0001">2Fe-2S</keyword>
<comment type="similarity">
    <text evidence="1">Belongs to the adrenodoxin/putidaredoxin family.</text>
</comment>
<dbReference type="GO" id="GO:0046872">
    <property type="term" value="F:metal ion binding"/>
    <property type="evidence" value="ECO:0007669"/>
    <property type="project" value="UniProtKB-KW"/>
</dbReference>
<dbReference type="InterPro" id="IPR012675">
    <property type="entry name" value="Beta-grasp_dom_sf"/>
</dbReference>
<evidence type="ECO:0000256" key="5">
    <source>
        <dbReference type="ARBA" id="ARBA00023014"/>
    </source>
</evidence>
<proteinExistence type="inferred from homology"/>
<dbReference type="InterPro" id="IPR001055">
    <property type="entry name" value="Adrenodoxin-like"/>
</dbReference>
<dbReference type="GO" id="GO:0009055">
    <property type="term" value="F:electron transfer activity"/>
    <property type="evidence" value="ECO:0007669"/>
    <property type="project" value="TreeGrafter"/>
</dbReference>
<keyword evidence="3" id="KW-0479">Metal-binding</keyword>
<dbReference type="CDD" id="cd00207">
    <property type="entry name" value="fer2"/>
    <property type="match status" value="1"/>
</dbReference>
<dbReference type="InterPro" id="IPR036010">
    <property type="entry name" value="2Fe-2S_ferredoxin-like_sf"/>
</dbReference>
<evidence type="ECO:0000256" key="3">
    <source>
        <dbReference type="ARBA" id="ARBA00022723"/>
    </source>
</evidence>
<dbReference type="InterPro" id="IPR018298">
    <property type="entry name" value="Adrenodoxin_Fe-S_BS"/>
</dbReference>
<keyword evidence="4" id="KW-0408">Iron</keyword>
<dbReference type="PROSITE" id="PS51085">
    <property type="entry name" value="2FE2S_FER_2"/>
    <property type="match status" value="1"/>
</dbReference>
<dbReference type="InterPro" id="IPR001041">
    <property type="entry name" value="2Fe-2S_ferredoxin-type"/>
</dbReference>
<dbReference type="EMBL" id="LN483142">
    <property type="protein sequence ID" value="CED82838.1"/>
    <property type="molecule type" value="Genomic_DNA"/>
</dbReference>
<name>A0A0F7SS43_PHARH</name>
<dbReference type="GO" id="GO:0005739">
    <property type="term" value="C:mitochondrion"/>
    <property type="evidence" value="ECO:0007669"/>
    <property type="project" value="TreeGrafter"/>
</dbReference>
<dbReference type="SUPFAM" id="SSF54292">
    <property type="entry name" value="2Fe-2S ferredoxin-like"/>
    <property type="match status" value="1"/>
</dbReference>
<evidence type="ECO:0000256" key="2">
    <source>
        <dbReference type="ARBA" id="ARBA00022714"/>
    </source>
</evidence>
<evidence type="ECO:0000256" key="6">
    <source>
        <dbReference type="ARBA" id="ARBA00034078"/>
    </source>
</evidence>
<reference evidence="8" key="1">
    <citation type="submission" date="2014-08" db="EMBL/GenBank/DDBJ databases">
        <authorList>
            <person name="Sharma Rahul"/>
            <person name="Thines Marco"/>
        </authorList>
    </citation>
    <scope>NUCLEOTIDE SEQUENCE</scope>
</reference>
<sequence length="193" mass="20859">MSIRTFTRRALMPTLSRASCSSTSAFASVSSASALSSFSDLRRSTTLFPCSLAGRSFSSSPISFHGDWTPPEPGKGVKVIYKDSKGKVLREVMANEGDDLLTLAHEHDVDLEGACERSVACSTCHVILEPEMYDAIEEPSDEENDMLDLAFGLTDTSRLGCQVIVTKEMDGISVSLPSATRNMFVDGAKPTKH</sequence>
<dbReference type="PRINTS" id="PR00355">
    <property type="entry name" value="ADRENODOXIN"/>
</dbReference>
<evidence type="ECO:0000256" key="4">
    <source>
        <dbReference type="ARBA" id="ARBA00023004"/>
    </source>
</evidence>
<protein>
    <submittedName>
        <fullName evidence="8">Ferredoxin</fullName>
    </submittedName>
</protein>
<accession>A0A0F7SS43</accession>
<evidence type="ECO:0000259" key="7">
    <source>
        <dbReference type="PROSITE" id="PS51085"/>
    </source>
</evidence>
<feature type="domain" description="2Fe-2S ferredoxin-type" evidence="7">
    <location>
        <begin position="75"/>
        <end position="180"/>
    </location>
</feature>
<dbReference type="PANTHER" id="PTHR23426">
    <property type="entry name" value="FERREDOXIN/ADRENODOXIN"/>
    <property type="match status" value="1"/>
</dbReference>
<dbReference type="GO" id="GO:0051537">
    <property type="term" value="F:2 iron, 2 sulfur cluster binding"/>
    <property type="evidence" value="ECO:0007669"/>
    <property type="project" value="UniProtKB-KW"/>
</dbReference>
<dbReference type="PANTHER" id="PTHR23426:SF65">
    <property type="entry name" value="FERREDOXIN-2, MITOCHONDRIAL"/>
    <property type="match status" value="1"/>
</dbReference>
<keyword evidence="5" id="KW-0411">Iron-sulfur</keyword>
<dbReference type="GO" id="GO:0140647">
    <property type="term" value="P:P450-containing electron transport chain"/>
    <property type="evidence" value="ECO:0007669"/>
    <property type="project" value="InterPro"/>
</dbReference>
<comment type="cofactor">
    <cofactor evidence="6">
        <name>[2Fe-2S] cluster</name>
        <dbReference type="ChEBI" id="CHEBI:190135"/>
    </cofactor>
</comment>
<dbReference type="Gene3D" id="3.10.20.30">
    <property type="match status" value="1"/>
</dbReference>
<dbReference type="PROSITE" id="PS00814">
    <property type="entry name" value="ADX"/>
    <property type="match status" value="1"/>
</dbReference>
<dbReference type="AlphaFoldDB" id="A0A0F7SS43"/>
<evidence type="ECO:0000256" key="1">
    <source>
        <dbReference type="ARBA" id="ARBA00010914"/>
    </source>
</evidence>
<evidence type="ECO:0000313" key="8">
    <source>
        <dbReference type="EMBL" id="CED82838.1"/>
    </source>
</evidence>
<dbReference type="Pfam" id="PF00111">
    <property type="entry name" value="Fer2"/>
    <property type="match status" value="1"/>
</dbReference>
<organism evidence="8">
    <name type="scientific">Phaffia rhodozyma</name>
    <name type="common">Yeast</name>
    <name type="synonym">Xanthophyllomyces dendrorhous</name>
    <dbReference type="NCBI Taxonomy" id="264483"/>
    <lineage>
        <taxon>Eukaryota</taxon>
        <taxon>Fungi</taxon>
        <taxon>Dikarya</taxon>
        <taxon>Basidiomycota</taxon>
        <taxon>Agaricomycotina</taxon>
        <taxon>Tremellomycetes</taxon>
        <taxon>Cystofilobasidiales</taxon>
        <taxon>Mrakiaceae</taxon>
        <taxon>Phaffia</taxon>
    </lineage>
</organism>